<evidence type="ECO:0000313" key="11">
    <source>
        <dbReference type="Proteomes" id="UP001497482"/>
    </source>
</evidence>
<accession>A0AAV2LMB4</accession>
<evidence type="ECO:0000256" key="8">
    <source>
        <dbReference type="SAM" id="MobiDB-lite"/>
    </source>
</evidence>
<evidence type="ECO:0000256" key="7">
    <source>
        <dbReference type="SAM" id="Coils"/>
    </source>
</evidence>
<dbReference type="InterPro" id="IPR049482">
    <property type="entry name" value="ANM3-like_C2H2_Zf"/>
</dbReference>
<dbReference type="Proteomes" id="UP001497482">
    <property type="component" value="Chromosome 4"/>
</dbReference>
<dbReference type="PANTHER" id="PTHR13267">
    <property type="entry name" value="ZINC FINGER PROTEIN 277"/>
    <property type="match status" value="1"/>
</dbReference>
<comment type="subcellular location">
    <subcellularLocation>
        <location evidence="1">Cytoplasm</location>
    </subcellularLocation>
</comment>
<proteinExistence type="inferred from homology"/>
<dbReference type="SUPFAM" id="SSF57667">
    <property type="entry name" value="beta-beta-alpha zinc fingers"/>
    <property type="match status" value="1"/>
</dbReference>
<evidence type="ECO:0000259" key="9">
    <source>
        <dbReference type="PROSITE" id="PS00028"/>
    </source>
</evidence>
<evidence type="ECO:0000256" key="6">
    <source>
        <dbReference type="ARBA" id="ARBA00034119"/>
    </source>
</evidence>
<keyword evidence="4" id="KW-0479">Metal-binding</keyword>
<keyword evidence="5" id="KW-0862">Zinc</keyword>
<gene>
    <name evidence="10" type="ORF">KC01_LOCUS30822</name>
</gene>
<dbReference type="EC" id="2.1.1.319" evidence="2"/>
<dbReference type="PANTHER" id="PTHR13267:SF3">
    <property type="entry name" value="ZINC FINGER PROTEIN 277"/>
    <property type="match status" value="1"/>
</dbReference>
<dbReference type="GO" id="GO:0005737">
    <property type="term" value="C:cytoplasm"/>
    <property type="evidence" value="ECO:0007669"/>
    <property type="project" value="UniProtKB-SubCell"/>
</dbReference>
<feature type="compositionally biased region" description="Acidic residues" evidence="8">
    <location>
        <begin position="9"/>
        <end position="36"/>
    </location>
</feature>
<feature type="coiled-coil region" evidence="7">
    <location>
        <begin position="144"/>
        <end position="178"/>
    </location>
</feature>
<dbReference type="AlphaFoldDB" id="A0AAV2LMB4"/>
<feature type="domain" description="C2H2-type" evidence="9">
    <location>
        <begin position="41"/>
        <end position="62"/>
    </location>
</feature>
<keyword evidence="7" id="KW-0175">Coiled coil</keyword>
<dbReference type="PROSITE" id="PS00028">
    <property type="entry name" value="ZINC_FINGER_C2H2_1"/>
    <property type="match status" value="1"/>
</dbReference>
<evidence type="ECO:0000313" key="10">
    <source>
        <dbReference type="EMBL" id="CAL1603104.1"/>
    </source>
</evidence>
<comment type="similarity">
    <text evidence="6">Belongs to the ZNF277 family.</text>
</comment>
<name>A0AAV2LMB4_KNICA</name>
<evidence type="ECO:0000256" key="5">
    <source>
        <dbReference type="ARBA" id="ARBA00022833"/>
    </source>
</evidence>
<keyword evidence="3" id="KW-0963">Cytoplasm</keyword>
<dbReference type="InterPro" id="IPR013087">
    <property type="entry name" value="Znf_C2H2_type"/>
</dbReference>
<reference evidence="10 11" key="1">
    <citation type="submission" date="2024-04" db="EMBL/GenBank/DDBJ databases">
        <authorList>
            <person name="Waldvogel A.-M."/>
            <person name="Schoenle A."/>
        </authorList>
    </citation>
    <scope>NUCLEOTIDE SEQUENCE [LARGE SCALE GENOMIC DNA]</scope>
</reference>
<dbReference type="GO" id="GO:0046872">
    <property type="term" value="F:metal ion binding"/>
    <property type="evidence" value="ECO:0007669"/>
    <property type="project" value="UniProtKB-KW"/>
</dbReference>
<dbReference type="Gene3D" id="3.40.50.150">
    <property type="entry name" value="Vaccinia Virus protein VP39"/>
    <property type="match status" value="1"/>
</dbReference>
<dbReference type="InterPro" id="IPR036236">
    <property type="entry name" value="Znf_C2H2_sf"/>
</dbReference>
<dbReference type="InterPro" id="IPR029063">
    <property type="entry name" value="SAM-dependent_MTases_sf"/>
</dbReference>
<evidence type="ECO:0000256" key="4">
    <source>
        <dbReference type="ARBA" id="ARBA00022723"/>
    </source>
</evidence>
<dbReference type="GO" id="GO:0035242">
    <property type="term" value="F:protein-arginine omega-N asymmetric methyltransferase activity"/>
    <property type="evidence" value="ECO:0007669"/>
    <property type="project" value="UniProtKB-EC"/>
</dbReference>
<dbReference type="Pfam" id="PF21137">
    <property type="entry name" value="ANM3_C2H2_Zf"/>
    <property type="match status" value="1"/>
</dbReference>
<evidence type="ECO:0000256" key="3">
    <source>
        <dbReference type="ARBA" id="ARBA00022490"/>
    </source>
</evidence>
<dbReference type="EMBL" id="OZ035826">
    <property type="protein sequence ID" value="CAL1603104.1"/>
    <property type="molecule type" value="Genomic_DNA"/>
</dbReference>
<feature type="region of interest" description="Disordered" evidence="8">
    <location>
        <begin position="1"/>
        <end position="36"/>
    </location>
</feature>
<dbReference type="InterPro" id="IPR040048">
    <property type="entry name" value="ZNF277"/>
</dbReference>
<keyword evidence="11" id="KW-1185">Reference proteome</keyword>
<organism evidence="10 11">
    <name type="scientific">Knipowitschia caucasica</name>
    <name type="common">Caucasian dwarf goby</name>
    <name type="synonym">Pomatoschistus caucasicus</name>
    <dbReference type="NCBI Taxonomy" id="637954"/>
    <lineage>
        <taxon>Eukaryota</taxon>
        <taxon>Metazoa</taxon>
        <taxon>Chordata</taxon>
        <taxon>Craniata</taxon>
        <taxon>Vertebrata</taxon>
        <taxon>Euteleostomi</taxon>
        <taxon>Actinopterygii</taxon>
        <taxon>Neopterygii</taxon>
        <taxon>Teleostei</taxon>
        <taxon>Neoteleostei</taxon>
        <taxon>Acanthomorphata</taxon>
        <taxon>Gobiaria</taxon>
        <taxon>Gobiiformes</taxon>
        <taxon>Gobioidei</taxon>
        <taxon>Gobiidae</taxon>
        <taxon>Gobiinae</taxon>
        <taxon>Knipowitschia</taxon>
    </lineage>
</organism>
<evidence type="ECO:0000256" key="2">
    <source>
        <dbReference type="ARBA" id="ARBA00011925"/>
    </source>
</evidence>
<protein>
    <recommendedName>
        <fullName evidence="2">type I protein arginine methyltransferase</fullName>
        <ecNumber evidence="2">2.1.1.319</ecNumber>
    </recommendedName>
</protein>
<sequence length="248" mass="28379">MAAPADPREFDEEFPDLSDEEEDDEQQWMEEEEEEPTSTLCLFCDRSFSSLQEVSLHISSDHSLKLSDLIFKHNLDDYGFIKMINYIRSTSCSPGSLSGLPQVPVPWDSEDFLRPVLQDDLLLQTDPEELCSISPASPTSPSPHHALLQRASEAEERAKRAEEALSRATDDLHQLRLLAQGLVLNSDSGRGRTLGPVSELREEEDQAYFSSYSHFSIHADMLKDRVRTESYRDFMYHNPQLFRDKVRL</sequence>
<evidence type="ECO:0000256" key="1">
    <source>
        <dbReference type="ARBA" id="ARBA00004496"/>
    </source>
</evidence>